<reference evidence="1" key="1">
    <citation type="submission" date="2021-08" db="EMBL/GenBank/DDBJ databases">
        <authorList>
            <person name="Stevens D.C."/>
        </authorList>
    </citation>
    <scope>NUCLEOTIDE SEQUENCE</scope>
    <source>
        <strain evidence="1">DSM 53165</strain>
    </source>
</reference>
<protein>
    <recommendedName>
        <fullName evidence="3">PAS domain-containing protein</fullName>
    </recommendedName>
</protein>
<gene>
    <name evidence="1" type="ORF">K7C98_23840</name>
</gene>
<sequence>MSYLEPISAMNLDPAGWLDAQGVVAAENDSWTPAFGHSPNDLVGNPSMGLWPPQEAEHLGRWLVELEAAGHGTPFIVELPLRQERKQQQRV</sequence>
<evidence type="ECO:0008006" key="3">
    <source>
        <dbReference type="Google" id="ProtNLM"/>
    </source>
</evidence>
<keyword evidence="2" id="KW-1185">Reference proteome</keyword>
<proteinExistence type="predicted"/>
<dbReference type="InterPro" id="IPR000014">
    <property type="entry name" value="PAS"/>
</dbReference>
<organism evidence="1 2">
    <name type="scientific">Nannocystis pusilla</name>
    <dbReference type="NCBI Taxonomy" id="889268"/>
    <lineage>
        <taxon>Bacteria</taxon>
        <taxon>Pseudomonadati</taxon>
        <taxon>Myxococcota</taxon>
        <taxon>Polyangia</taxon>
        <taxon>Nannocystales</taxon>
        <taxon>Nannocystaceae</taxon>
        <taxon>Nannocystis</taxon>
    </lineage>
</organism>
<dbReference type="EMBL" id="JAIRAU010000029">
    <property type="protein sequence ID" value="MBZ5712285.1"/>
    <property type="molecule type" value="Genomic_DNA"/>
</dbReference>
<evidence type="ECO:0000313" key="1">
    <source>
        <dbReference type="EMBL" id="MBZ5712285.1"/>
    </source>
</evidence>
<comment type="caution">
    <text evidence="1">The sequence shown here is derived from an EMBL/GenBank/DDBJ whole genome shotgun (WGS) entry which is preliminary data.</text>
</comment>
<name>A0ABS7TVW3_9BACT</name>
<evidence type="ECO:0000313" key="2">
    <source>
        <dbReference type="Proteomes" id="UP001139031"/>
    </source>
</evidence>
<dbReference type="CDD" id="cd00130">
    <property type="entry name" value="PAS"/>
    <property type="match status" value="1"/>
</dbReference>
<dbReference type="InterPro" id="IPR035965">
    <property type="entry name" value="PAS-like_dom_sf"/>
</dbReference>
<dbReference type="SUPFAM" id="SSF55785">
    <property type="entry name" value="PYP-like sensor domain (PAS domain)"/>
    <property type="match status" value="1"/>
</dbReference>
<dbReference type="Proteomes" id="UP001139031">
    <property type="component" value="Unassembled WGS sequence"/>
</dbReference>
<accession>A0ABS7TVW3</accession>
<dbReference type="RefSeq" id="WP_224194047.1">
    <property type="nucleotide sequence ID" value="NZ_JAIRAU010000029.1"/>
</dbReference>